<feature type="compositionally biased region" description="Acidic residues" evidence="1">
    <location>
        <begin position="70"/>
        <end position="84"/>
    </location>
</feature>
<protein>
    <submittedName>
        <fullName evidence="2">Uncharacterized protein</fullName>
    </submittedName>
</protein>
<reference evidence="2 3" key="1">
    <citation type="journal article" date="2020" name="ISME J.">
        <title>Uncovering the hidden diversity of litter-decomposition mechanisms in mushroom-forming fungi.</title>
        <authorList>
            <person name="Floudas D."/>
            <person name="Bentzer J."/>
            <person name="Ahren D."/>
            <person name="Johansson T."/>
            <person name="Persson P."/>
            <person name="Tunlid A."/>
        </authorList>
    </citation>
    <scope>NUCLEOTIDE SEQUENCE [LARGE SCALE GENOMIC DNA]</scope>
    <source>
        <strain evidence="2 3">CBS 146.42</strain>
    </source>
</reference>
<gene>
    <name evidence="2" type="ORF">D9756_006813</name>
</gene>
<accession>A0A8H5G2F3</accession>
<keyword evidence="3" id="KW-1185">Reference proteome</keyword>
<feature type="region of interest" description="Disordered" evidence="1">
    <location>
        <begin position="59"/>
        <end position="86"/>
    </location>
</feature>
<evidence type="ECO:0000313" key="2">
    <source>
        <dbReference type="EMBL" id="KAF5357139.1"/>
    </source>
</evidence>
<sequence length="149" mass="16632">MAYLSCIPTCTKLSGSLPDIDTYPNTPFFEIEHATRSPSQYRYFSVGLLISKFEVKPYLNDRDGPTGVFEAEDAEDDNDDDASDGEASLKRDMVWDLLAGLVLEKISRKGSRLFQYQSHRRPQCAVFVIPLPNKDGKEKTFSATVALGS</sequence>
<name>A0A8H5G2F3_9AGAR</name>
<dbReference type="EMBL" id="JAACJO010000006">
    <property type="protein sequence ID" value="KAF5357139.1"/>
    <property type="molecule type" value="Genomic_DNA"/>
</dbReference>
<evidence type="ECO:0000256" key="1">
    <source>
        <dbReference type="SAM" id="MobiDB-lite"/>
    </source>
</evidence>
<proteinExistence type="predicted"/>
<dbReference type="AlphaFoldDB" id="A0A8H5G2F3"/>
<comment type="caution">
    <text evidence="2">The sequence shown here is derived from an EMBL/GenBank/DDBJ whole genome shotgun (WGS) entry which is preliminary data.</text>
</comment>
<dbReference type="Proteomes" id="UP000559027">
    <property type="component" value="Unassembled WGS sequence"/>
</dbReference>
<evidence type="ECO:0000313" key="3">
    <source>
        <dbReference type="Proteomes" id="UP000559027"/>
    </source>
</evidence>
<organism evidence="2 3">
    <name type="scientific">Leucocoprinus leucothites</name>
    <dbReference type="NCBI Taxonomy" id="201217"/>
    <lineage>
        <taxon>Eukaryota</taxon>
        <taxon>Fungi</taxon>
        <taxon>Dikarya</taxon>
        <taxon>Basidiomycota</taxon>
        <taxon>Agaricomycotina</taxon>
        <taxon>Agaricomycetes</taxon>
        <taxon>Agaricomycetidae</taxon>
        <taxon>Agaricales</taxon>
        <taxon>Agaricineae</taxon>
        <taxon>Agaricaceae</taxon>
        <taxon>Leucocoprinus</taxon>
    </lineage>
</organism>